<keyword evidence="1" id="KW-0472">Membrane</keyword>
<name>A0A343W6D4_9ANNE</name>
<evidence type="ECO:0000256" key="1">
    <source>
        <dbReference type="SAM" id="Phobius"/>
    </source>
</evidence>
<proteinExistence type="predicted"/>
<dbReference type="AlphaFoldDB" id="A0A343W6D4"/>
<evidence type="ECO:0000313" key="2">
    <source>
        <dbReference type="EMBL" id="AVW86156.1"/>
    </source>
</evidence>
<organism evidence="2">
    <name type="scientific">Panthalis oerstedi</name>
    <dbReference type="NCBI Taxonomy" id="318815"/>
    <lineage>
        <taxon>Eukaryota</taxon>
        <taxon>Metazoa</taxon>
        <taxon>Spiralia</taxon>
        <taxon>Lophotrochozoa</taxon>
        <taxon>Annelida</taxon>
        <taxon>Polychaeta</taxon>
        <taxon>Errantia</taxon>
        <taxon>Phyllodocida</taxon>
        <taxon>Acoetidae</taxon>
        <taxon>Panthalis</taxon>
    </lineage>
</organism>
<gene>
    <name evidence="2" type="primary">ND6</name>
</gene>
<reference evidence="2" key="1">
    <citation type="journal article" date="2018" name="Mol. Phylogenet. Evol.">
        <title>Phylogeny, evolution and mitochondrial gene order rearrangement in scale worms (Aphroditiformia, Annelida).</title>
        <authorList>
            <person name="Zhang Y."/>
            <person name="Sun J."/>
            <person name="Rouse G.W."/>
            <person name="Wiklund H."/>
            <person name="Pleijel F."/>
            <person name="Watanabe H.K."/>
            <person name="Chen C."/>
            <person name="Qian P.-Y."/>
            <person name="Qiu J.-W."/>
        </authorList>
    </citation>
    <scope>NUCLEOTIDE SEQUENCE</scope>
</reference>
<keyword evidence="1" id="KW-0812">Transmembrane</keyword>
<protein>
    <submittedName>
        <fullName evidence="2">NADH dehydrogenase subunit 6</fullName>
    </submittedName>
</protein>
<feature type="transmembrane region" description="Helical" evidence="1">
    <location>
        <begin position="127"/>
        <end position="149"/>
    </location>
</feature>
<keyword evidence="1" id="KW-1133">Transmembrane helix</keyword>
<geneLocation type="mitochondrion" evidence="2"/>
<feature type="transmembrane region" description="Helical" evidence="1">
    <location>
        <begin position="48"/>
        <end position="71"/>
    </location>
</feature>
<sequence length="158" mass="17184">MTLILSMSMFISLSFSIILSPSPLSSGLWVLLIALATAFSIAFMFHSWFALIVFLTYIGGMLVMFAYFTALTPNHPMKTNSMILALLSTLIPVSAMLASSSISNNFWQSIPTLQALTILYAPNNVALLLLLAMVLFFALVAVVKVANIFSGPLRPFSP</sequence>
<dbReference type="EMBL" id="KY753832">
    <property type="protein sequence ID" value="AVW86156.1"/>
    <property type="molecule type" value="Genomic_DNA"/>
</dbReference>
<accession>A0A343W6D4</accession>
<feature type="transmembrane region" description="Helical" evidence="1">
    <location>
        <begin position="83"/>
        <end position="107"/>
    </location>
</feature>
<keyword evidence="2" id="KW-0496">Mitochondrion</keyword>